<reference evidence="2" key="1">
    <citation type="journal article" date="2019" name="Int. J. Syst. Evol. Microbiol.">
        <title>The Global Catalogue of Microorganisms (GCM) 10K type strain sequencing project: providing services to taxonomists for standard genome sequencing and annotation.</title>
        <authorList>
            <consortium name="The Broad Institute Genomics Platform"/>
            <consortium name="The Broad Institute Genome Sequencing Center for Infectious Disease"/>
            <person name="Wu L."/>
            <person name="Ma J."/>
        </authorList>
    </citation>
    <scope>NUCLEOTIDE SEQUENCE [LARGE SCALE GENOMIC DNA]</scope>
    <source>
        <strain evidence="2">JCM 18287</strain>
    </source>
</reference>
<name>A0ABP9H6Z8_9FLAO</name>
<dbReference type="SUPFAM" id="SSF54593">
    <property type="entry name" value="Glyoxalase/Bleomycin resistance protein/Dihydroxybiphenyl dioxygenase"/>
    <property type="match status" value="1"/>
</dbReference>
<accession>A0ABP9H6Z8</accession>
<dbReference type="Gene3D" id="3.10.180.10">
    <property type="entry name" value="2,3-Dihydroxybiphenyl 1,2-Dioxygenase, domain 1"/>
    <property type="match status" value="1"/>
</dbReference>
<dbReference type="InterPro" id="IPR029068">
    <property type="entry name" value="Glyas_Bleomycin-R_OHBP_Dase"/>
</dbReference>
<evidence type="ECO:0000313" key="1">
    <source>
        <dbReference type="EMBL" id="GAA4962615.1"/>
    </source>
</evidence>
<dbReference type="Proteomes" id="UP001501692">
    <property type="component" value="Unassembled WGS sequence"/>
</dbReference>
<organism evidence="1 2">
    <name type="scientific">Algibacter aquimarinus</name>
    <dbReference type="NCBI Taxonomy" id="1136748"/>
    <lineage>
        <taxon>Bacteria</taxon>
        <taxon>Pseudomonadati</taxon>
        <taxon>Bacteroidota</taxon>
        <taxon>Flavobacteriia</taxon>
        <taxon>Flavobacteriales</taxon>
        <taxon>Flavobacteriaceae</taxon>
        <taxon>Algibacter</taxon>
    </lineage>
</organism>
<dbReference type="EMBL" id="BAABJK010000004">
    <property type="protein sequence ID" value="GAA4962615.1"/>
    <property type="molecule type" value="Genomic_DNA"/>
</dbReference>
<protein>
    <submittedName>
        <fullName evidence="1">VOC family protein</fullName>
    </submittedName>
</protein>
<gene>
    <name evidence="1" type="ORF">GCM10023315_08530</name>
</gene>
<proteinExistence type="predicted"/>
<comment type="caution">
    <text evidence="1">The sequence shown here is derived from an EMBL/GenBank/DDBJ whole genome shotgun (WGS) entry which is preliminary data.</text>
</comment>
<keyword evidence="2" id="KW-1185">Reference proteome</keyword>
<sequence length="122" mass="14632">MNHHIKSIRPFIGAKDYHLSRQFYIDFGFEEIKISNNMSYFKSGDFGFYLQDAYVKDWIDNSMIFLEVENLEQHLLEIATLNLDTKYKNVRVSEIHYMNWGNEYFIHDPSGILWHIGEFNNN</sequence>
<dbReference type="RefSeq" id="WP_345164893.1">
    <property type="nucleotide sequence ID" value="NZ_BAABJK010000004.1"/>
</dbReference>
<evidence type="ECO:0000313" key="2">
    <source>
        <dbReference type="Proteomes" id="UP001501692"/>
    </source>
</evidence>